<comment type="similarity">
    <text evidence="1">Belongs to the universal stress protein A family.</text>
</comment>
<reference evidence="5" key="1">
    <citation type="submission" date="2017-02" db="EMBL/GenBank/DDBJ databases">
        <authorList>
            <person name="Varghese N."/>
            <person name="Submissions S."/>
        </authorList>
    </citation>
    <scope>NUCLEOTIDE SEQUENCE [LARGE SCALE GENOMIC DNA]</scope>
    <source>
        <strain evidence="5">DSM 23546</strain>
    </source>
</reference>
<gene>
    <name evidence="4" type="ORF">SAMN05660866_00331</name>
</gene>
<keyword evidence="2" id="KW-0175">Coiled coil</keyword>
<dbReference type="AlphaFoldDB" id="A0A1T4ZUG0"/>
<dbReference type="PRINTS" id="PR01438">
    <property type="entry name" value="UNVRSLSTRESS"/>
</dbReference>
<organism evidence="4 5">
    <name type="scientific">Maribacter arcticus</name>
    <dbReference type="NCBI Taxonomy" id="561365"/>
    <lineage>
        <taxon>Bacteria</taxon>
        <taxon>Pseudomonadati</taxon>
        <taxon>Bacteroidota</taxon>
        <taxon>Flavobacteriia</taxon>
        <taxon>Flavobacteriales</taxon>
        <taxon>Flavobacteriaceae</taxon>
        <taxon>Maribacter</taxon>
    </lineage>
</organism>
<sequence length="268" mass="30679">MYKILLPTDFSEIAQNAIEYAAYLFEREPCTFYLLHAYYIVPSETGTKVDAGNALELLQKRLEAMKNAKHTFENVLLTDTALGGIEKTIAEKEIDYVFMGTKGSSALKEIFMGSVTTSVIKYIDNCPIIAVPGEYDYDIPDDILFASDYKHAFTPLELTPLIKISSLWDSIINIVYINSKNELENIQKSNKELLQNHLNDTKHRFIQVKKKNSVSSTLKDLEKQYKNIGMVTFLKTKHGFFEKMVREPIIKNMTFMTRVPLLVLPENQ</sequence>
<dbReference type="PANTHER" id="PTHR46268:SF26">
    <property type="entry name" value="UNIVERSAL STRESS PROTEIN MJ0577"/>
    <property type="match status" value="1"/>
</dbReference>
<dbReference type="Proteomes" id="UP000190339">
    <property type="component" value="Unassembled WGS sequence"/>
</dbReference>
<protein>
    <submittedName>
        <fullName evidence="4">Nucleotide-binding universal stress protein, UspA family</fullName>
    </submittedName>
</protein>
<dbReference type="CDD" id="cd00293">
    <property type="entry name" value="USP-like"/>
    <property type="match status" value="1"/>
</dbReference>
<evidence type="ECO:0000256" key="2">
    <source>
        <dbReference type="SAM" id="Coils"/>
    </source>
</evidence>
<dbReference type="InterPro" id="IPR006015">
    <property type="entry name" value="Universal_stress_UspA"/>
</dbReference>
<dbReference type="OrthoDB" id="9788959at2"/>
<dbReference type="RefSeq" id="WP_079510721.1">
    <property type="nucleotide sequence ID" value="NZ_FUYL01000001.1"/>
</dbReference>
<dbReference type="Pfam" id="PF00582">
    <property type="entry name" value="Usp"/>
    <property type="match status" value="1"/>
</dbReference>
<dbReference type="Gene3D" id="3.40.50.12370">
    <property type="match status" value="1"/>
</dbReference>
<evidence type="ECO:0000313" key="5">
    <source>
        <dbReference type="Proteomes" id="UP000190339"/>
    </source>
</evidence>
<keyword evidence="5" id="KW-1185">Reference proteome</keyword>
<evidence type="ECO:0000259" key="3">
    <source>
        <dbReference type="Pfam" id="PF00582"/>
    </source>
</evidence>
<dbReference type="SUPFAM" id="SSF52402">
    <property type="entry name" value="Adenine nucleotide alpha hydrolases-like"/>
    <property type="match status" value="1"/>
</dbReference>
<proteinExistence type="inferred from homology"/>
<accession>A0A1T4ZUG0</accession>
<dbReference type="STRING" id="561365.SAMN05660866_00331"/>
<evidence type="ECO:0000313" key="4">
    <source>
        <dbReference type="EMBL" id="SKB26370.1"/>
    </source>
</evidence>
<feature type="coiled-coil region" evidence="2">
    <location>
        <begin position="48"/>
        <end position="75"/>
    </location>
</feature>
<name>A0A1T4ZUG0_9FLAO</name>
<feature type="domain" description="UspA" evidence="3">
    <location>
        <begin position="3"/>
        <end position="131"/>
    </location>
</feature>
<dbReference type="PANTHER" id="PTHR46268">
    <property type="entry name" value="STRESS RESPONSE PROTEIN NHAX"/>
    <property type="match status" value="1"/>
</dbReference>
<dbReference type="EMBL" id="FUYL01000001">
    <property type="protein sequence ID" value="SKB26370.1"/>
    <property type="molecule type" value="Genomic_DNA"/>
</dbReference>
<evidence type="ECO:0000256" key="1">
    <source>
        <dbReference type="ARBA" id="ARBA00008791"/>
    </source>
</evidence>
<dbReference type="InterPro" id="IPR006016">
    <property type="entry name" value="UspA"/>
</dbReference>